<comment type="caution">
    <text evidence="5">The sequence shown here is derived from an EMBL/GenBank/DDBJ whole genome shotgun (WGS) entry which is preliminary data.</text>
</comment>
<dbReference type="InterPro" id="IPR036625">
    <property type="entry name" value="E3-bd_dom_sf"/>
</dbReference>
<keyword evidence="6" id="KW-1185">Reference proteome</keyword>
<dbReference type="Pfam" id="PF23359">
    <property type="entry name" value="Lsr2_DNA-bd"/>
    <property type="match status" value="1"/>
</dbReference>
<gene>
    <name evidence="5" type="ORF">ACFFGN_22880</name>
</gene>
<dbReference type="InterPro" id="IPR055370">
    <property type="entry name" value="Lsr2_DNA-bd"/>
</dbReference>
<feature type="domain" description="Lsr2 DNA-binding" evidence="4">
    <location>
        <begin position="75"/>
        <end position="110"/>
    </location>
</feature>
<dbReference type="EMBL" id="JBHLTC010000030">
    <property type="protein sequence ID" value="MFC0626944.1"/>
    <property type="molecule type" value="Genomic_DNA"/>
</dbReference>
<dbReference type="Gene3D" id="3.30.60.230">
    <property type="entry name" value="Lsr2, dimerization domain"/>
    <property type="match status" value="1"/>
</dbReference>
<dbReference type="Proteomes" id="UP001589890">
    <property type="component" value="Unassembled WGS sequence"/>
</dbReference>
<dbReference type="Gene3D" id="4.10.320.10">
    <property type="entry name" value="E3-binding domain"/>
    <property type="match status" value="1"/>
</dbReference>
<reference evidence="5 6" key="1">
    <citation type="submission" date="2024-09" db="EMBL/GenBank/DDBJ databases">
        <authorList>
            <person name="Sun Q."/>
            <person name="Mori K."/>
        </authorList>
    </citation>
    <scope>NUCLEOTIDE SEQUENCE [LARGE SCALE GENOMIC DNA]</scope>
    <source>
        <strain evidence="5 6">CGMCC 1.15906</strain>
    </source>
</reference>
<dbReference type="InterPro" id="IPR042261">
    <property type="entry name" value="Lsr2-like_dimerization"/>
</dbReference>
<sequence>MAQKIQVLLEDDLDGGKADETVTFGLDGTMFEIDLSKKNAAKLRDALAAYVGAARRVSGRRGAAAGRGTRGRGRSATDSADIRSWAKENGYEVSERGRISAEVRAAYNEAK</sequence>
<organism evidence="5 6">
    <name type="scientific">Kribbella deserti</name>
    <dbReference type="NCBI Taxonomy" id="1926257"/>
    <lineage>
        <taxon>Bacteria</taxon>
        <taxon>Bacillati</taxon>
        <taxon>Actinomycetota</taxon>
        <taxon>Actinomycetes</taxon>
        <taxon>Propionibacteriales</taxon>
        <taxon>Kribbellaceae</taxon>
        <taxon>Kribbella</taxon>
    </lineage>
</organism>
<proteinExistence type="predicted"/>
<evidence type="ECO:0000259" key="4">
    <source>
        <dbReference type="Pfam" id="PF23359"/>
    </source>
</evidence>
<keyword evidence="1" id="KW-0238">DNA-binding</keyword>
<accession>A0ABV6QQN0</accession>
<evidence type="ECO:0000313" key="5">
    <source>
        <dbReference type="EMBL" id="MFC0626944.1"/>
    </source>
</evidence>
<evidence type="ECO:0000256" key="2">
    <source>
        <dbReference type="SAM" id="MobiDB-lite"/>
    </source>
</evidence>
<protein>
    <submittedName>
        <fullName evidence="5">Lsr2 family protein</fullName>
    </submittedName>
</protein>
<dbReference type="InterPro" id="IPR024412">
    <property type="entry name" value="Lsr2_dim_dom"/>
</dbReference>
<evidence type="ECO:0000256" key="1">
    <source>
        <dbReference type="ARBA" id="ARBA00023125"/>
    </source>
</evidence>
<feature type="region of interest" description="Disordered" evidence="2">
    <location>
        <begin position="61"/>
        <end position="81"/>
    </location>
</feature>
<evidence type="ECO:0000259" key="3">
    <source>
        <dbReference type="Pfam" id="PF11774"/>
    </source>
</evidence>
<dbReference type="Pfam" id="PF11774">
    <property type="entry name" value="Lsr2"/>
    <property type="match status" value="1"/>
</dbReference>
<evidence type="ECO:0000313" key="6">
    <source>
        <dbReference type="Proteomes" id="UP001589890"/>
    </source>
</evidence>
<dbReference type="RefSeq" id="WP_380051088.1">
    <property type="nucleotide sequence ID" value="NZ_JBHLTC010000030.1"/>
</dbReference>
<feature type="domain" description="Lsr2 dimerization" evidence="3">
    <location>
        <begin position="1"/>
        <end position="57"/>
    </location>
</feature>
<name>A0ABV6QQN0_9ACTN</name>